<gene>
    <name evidence="2" type="ORF">Dda_5046</name>
</gene>
<accession>A0AAD6NJY7</accession>
<dbReference type="AlphaFoldDB" id="A0AAD6NJY7"/>
<dbReference type="Gene3D" id="2.30.110.20">
    <property type="entry name" value="Hcp1-like"/>
    <property type="match status" value="1"/>
</dbReference>
<evidence type="ECO:0000313" key="2">
    <source>
        <dbReference type="EMBL" id="KAJ6260815.1"/>
    </source>
</evidence>
<organism evidence="2 3">
    <name type="scientific">Drechslerella dactyloides</name>
    <name type="common">Nematode-trapping fungus</name>
    <name type="synonym">Arthrobotrys dactyloides</name>
    <dbReference type="NCBI Taxonomy" id="74499"/>
    <lineage>
        <taxon>Eukaryota</taxon>
        <taxon>Fungi</taxon>
        <taxon>Dikarya</taxon>
        <taxon>Ascomycota</taxon>
        <taxon>Pezizomycotina</taxon>
        <taxon>Orbiliomycetes</taxon>
        <taxon>Orbiliales</taxon>
        <taxon>Orbiliaceae</taxon>
        <taxon>Drechslerella</taxon>
    </lineage>
</organism>
<keyword evidence="1" id="KW-0732">Signal</keyword>
<dbReference type="SUPFAM" id="SSF141452">
    <property type="entry name" value="Hcp1-like"/>
    <property type="match status" value="1"/>
</dbReference>
<dbReference type="Pfam" id="PF05638">
    <property type="entry name" value="T6SS_HCP"/>
    <property type="match status" value="1"/>
</dbReference>
<keyword evidence="3" id="KW-1185">Reference proteome</keyword>
<dbReference type="EMBL" id="JAQGDS010000005">
    <property type="protein sequence ID" value="KAJ6260815.1"/>
    <property type="molecule type" value="Genomic_DNA"/>
</dbReference>
<reference evidence="2" key="1">
    <citation type="submission" date="2023-01" db="EMBL/GenBank/DDBJ databases">
        <title>The chitinases involved in constricting ring structure development in the nematode-trapping fungus Drechslerella dactyloides.</title>
        <authorList>
            <person name="Wang R."/>
            <person name="Zhang L."/>
            <person name="Tang P."/>
            <person name="Li S."/>
            <person name="Liang L."/>
        </authorList>
    </citation>
    <scope>NUCLEOTIDE SEQUENCE</scope>
    <source>
        <strain evidence="2">YMF1.00031</strain>
    </source>
</reference>
<feature type="signal peptide" evidence="1">
    <location>
        <begin position="1"/>
        <end position="18"/>
    </location>
</feature>
<sequence length="113" mass="11972">MKLFIPILAACLLPLTSAATARYFIQMTGQKGDIFKSTVKGFGSASPARSINITISAAVDAATGIASGKRRYSPIVVSRDMDDYSTGVVSSLVTNEKLKTIKITVQQQAGESK</sequence>
<dbReference type="Proteomes" id="UP001221413">
    <property type="component" value="Unassembled WGS sequence"/>
</dbReference>
<feature type="chain" id="PRO_5042017250" evidence="1">
    <location>
        <begin position="19"/>
        <end position="113"/>
    </location>
</feature>
<dbReference type="InterPro" id="IPR036624">
    <property type="entry name" value="Hcp1-lik_sf"/>
</dbReference>
<proteinExistence type="predicted"/>
<name>A0AAD6NJY7_DREDA</name>
<protein>
    <submittedName>
        <fullName evidence="2">Uncharacterized protein</fullName>
    </submittedName>
</protein>
<evidence type="ECO:0000313" key="3">
    <source>
        <dbReference type="Proteomes" id="UP001221413"/>
    </source>
</evidence>
<dbReference type="InterPro" id="IPR008514">
    <property type="entry name" value="T6SS_Hcp"/>
</dbReference>
<evidence type="ECO:0000256" key="1">
    <source>
        <dbReference type="SAM" id="SignalP"/>
    </source>
</evidence>
<comment type="caution">
    <text evidence="2">The sequence shown here is derived from an EMBL/GenBank/DDBJ whole genome shotgun (WGS) entry which is preliminary data.</text>
</comment>